<keyword evidence="7 8" id="KW-0472">Membrane</keyword>
<feature type="transmembrane region" description="Helical" evidence="8">
    <location>
        <begin position="191"/>
        <end position="214"/>
    </location>
</feature>
<feature type="transmembrane region" description="Helical" evidence="8">
    <location>
        <begin position="303"/>
        <end position="322"/>
    </location>
</feature>
<dbReference type="AlphaFoldDB" id="A0A3A4NSC4"/>
<dbReference type="Proteomes" id="UP000265882">
    <property type="component" value="Unassembled WGS sequence"/>
</dbReference>
<feature type="transmembrane region" description="Helical" evidence="8">
    <location>
        <begin position="235"/>
        <end position="262"/>
    </location>
</feature>
<evidence type="ECO:0000313" key="11">
    <source>
        <dbReference type="Proteomes" id="UP000265882"/>
    </source>
</evidence>
<evidence type="ECO:0000256" key="8">
    <source>
        <dbReference type="SAM" id="Phobius"/>
    </source>
</evidence>
<evidence type="ECO:0000256" key="3">
    <source>
        <dbReference type="ARBA" id="ARBA00022448"/>
    </source>
</evidence>
<feature type="transmembrane region" description="Helical" evidence="8">
    <location>
        <begin position="21"/>
        <end position="40"/>
    </location>
</feature>
<dbReference type="EMBL" id="QZKU01000065">
    <property type="protein sequence ID" value="RJP21699.1"/>
    <property type="molecule type" value="Genomic_DNA"/>
</dbReference>
<sequence>MLREILNITLKELLQLLRDRRMFPLILIAPTLQLIIYGYAATFDIENIPTAVYDLDRSAESREYLRRFFNSRYFKATLYVDAYDDVRSALDAGKVTAAIVIPPDFARDLHRGRTAKVQMFIDGTNSNEATLAANYAAGISQRHALDSLYTWLRIVGDARLLHAAEHTAEGVLLVDDRIRVRYNPSLQSRNFMVPGVIALILLIMTSIMTSMSMVREKEIGTMEQLIVTPVRSVNLILGKLIPFVFIGVLDVTIILLAAVFWFDIPIRGSIPLLFALSGLFLLSTLSLGLLVSTFCRTQQQAMIVTFFFIMPMILLSGFIFPIANMPVWIQYLTYLMPVRYFLIIIRGIVLKGVGAGILWPQIYPLVIFGLFMIAMCILRFRKRIM</sequence>
<evidence type="ECO:0000256" key="7">
    <source>
        <dbReference type="ARBA" id="ARBA00023136"/>
    </source>
</evidence>
<dbReference type="InterPro" id="IPR013525">
    <property type="entry name" value="ABC2_TM"/>
</dbReference>
<evidence type="ECO:0000259" key="9">
    <source>
        <dbReference type="PROSITE" id="PS51012"/>
    </source>
</evidence>
<evidence type="ECO:0000256" key="1">
    <source>
        <dbReference type="ARBA" id="ARBA00004651"/>
    </source>
</evidence>
<comment type="subcellular location">
    <subcellularLocation>
        <location evidence="1">Cell membrane</location>
        <topology evidence="1">Multi-pass membrane protein</topology>
    </subcellularLocation>
</comment>
<accession>A0A3A4NSC4</accession>
<gene>
    <name evidence="10" type="ORF">C4520_09245</name>
</gene>
<evidence type="ECO:0000256" key="2">
    <source>
        <dbReference type="ARBA" id="ARBA00007783"/>
    </source>
</evidence>
<evidence type="ECO:0000256" key="5">
    <source>
        <dbReference type="ARBA" id="ARBA00022692"/>
    </source>
</evidence>
<keyword evidence="3" id="KW-0813">Transport</keyword>
<dbReference type="PANTHER" id="PTHR30294">
    <property type="entry name" value="MEMBRANE COMPONENT OF ABC TRANSPORTER YHHJ-RELATED"/>
    <property type="match status" value="1"/>
</dbReference>
<name>A0A3A4NSC4_ABYX5</name>
<proteinExistence type="inferred from homology"/>
<evidence type="ECO:0000256" key="6">
    <source>
        <dbReference type="ARBA" id="ARBA00022989"/>
    </source>
</evidence>
<reference evidence="10 11" key="1">
    <citation type="journal article" date="2017" name="ISME J.">
        <title>Energy and carbon metabolisms in a deep terrestrial subsurface fluid microbial community.</title>
        <authorList>
            <person name="Momper L."/>
            <person name="Jungbluth S.P."/>
            <person name="Lee M.D."/>
            <person name="Amend J.P."/>
        </authorList>
    </citation>
    <scope>NUCLEOTIDE SEQUENCE [LARGE SCALE GENOMIC DNA]</scope>
    <source>
        <strain evidence="10">SURF_5</strain>
    </source>
</reference>
<feature type="domain" description="ABC transmembrane type-2" evidence="9">
    <location>
        <begin position="158"/>
        <end position="383"/>
    </location>
</feature>
<organism evidence="10 11">
    <name type="scientific">Abyssobacteria bacterium (strain SURF_5)</name>
    <dbReference type="NCBI Taxonomy" id="2093360"/>
    <lineage>
        <taxon>Bacteria</taxon>
        <taxon>Pseudomonadati</taxon>
        <taxon>Candidatus Hydrogenedentota</taxon>
        <taxon>Candidatus Abyssobacteria</taxon>
    </lineage>
</organism>
<protein>
    <submittedName>
        <fullName evidence="10">ABC transporter permease</fullName>
    </submittedName>
</protein>
<keyword evidence="4" id="KW-1003">Cell membrane</keyword>
<comment type="similarity">
    <text evidence="2">Belongs to the ABC-2 integral membrane protein family.</text>
</comment>
<dbReference type="GO" id="GO:0140359">
    <property type="term" value="F:ABC-type transporter activity"/>
    <property type="evidence" value="ECO:0007669"/>
    <property type="project" value="InterPro"/>
</dbReference>
<dbReference type="Gene3D" id="3.40.1710.10">
    <property type="entry name" value="abc type-2 transporter like domain"/>
    <property type="match status" value="1"/>
</dbReference>
<evidence type="ECO:0000313" key="10">
    <source>
        <dbReference type="EMBL" id="RJP21699.1"/>
    </source>
</evidence>
<evidence type="ECO:0000256" key="4">
    <source>
        <dbReference type="ARBA" id="ARBA00022475"/>
    </source>
</evidence>
<feature type="transmembrane region" description="Helical" evidence="8">
    <location>
        <begin position="268"/>
        <end position="291"/>
    </location>
</feature>
<keyword evidence="6 8" id="KW-1133">Transmembrane helix</keyword>
<feature type="transmembrane region" description="Helical" evidence="8">
    <location>
        <begin position="362"/>
        <end position="380"/>
    </location>
</feature>
<dbReference type="PANTHER" id="PTHR30294:SF29">
    <property type="entry name" value="MULTIDRUG ABC TRANSPORTER PERMEASE YBHS-RELATED"/>
    <property type="match status" value="1"/>
</dbReference>
<dbReference type="PROSITE" id="PS51012">
    <property type="entry name" value="ABC_TM2"/>
    <property type="match status" value="1"/>
</dbReference>
<comment type="caution">
    <text evidence="10">The sequence shown here is derived from an EMBL/GenBank/DDBJ whole genome shotgun (WGS) entry which is preliminary data.</text>
</comment>
<dbReference type="GO" id="GO:0005886">
    <property type="term" value="C:plasma membrane"/>
    <property type="evidence" value="ECO:0007669"/>
    <property type="project" value="UniProtKB-SubCell"/>
</dbReference>
<feature type="transmembrane region" description="Helical" evidence="8">
    <location>
        <begin position="328"/>
        <end position="350"/>
    </location>
</feature>
<dbReference type="Pfam" id="PF12698">
    <property type="entry name" value="ABC2_membrane_3"/>
    <property type="match status" value="1"/>
</dbReference>
<dbReference type="InterPro" id="IPR051449">
    <property type="entry name" value="ABC-2_transporter_component"/>
</dbReference>
<keyword evidence="5 8" id="KW-0812">Transmembrane</keyword>
<dbReference type="InterPro" id="IPR047817">
    <property type="entry name" value="ABC2_TM_bact-type"/>
</dbReference>